<evidence type="ECO:0000256" key="5">
    <source>
        <dbReference type="ARBA" id="ARBA00023277"/>
    </source>
</evidence>
<dbReference type="GO" id="GO:0046872">
    <property type="term" value="F:metal ion binding"/>
    <property type="evidence" value="ECO:0007669"/>
    <property type="project" value="UniProtKB-KW"/>
</dbReference>
<keyword evidence="6" id="KW-0170">Cobalt</keyword>
<dbReference type="AlphaFoldDB" id="A0A2B7XUM2"/>
<dbReference type="InterPro" id="IPR002509">
    <property type="entry name" value="NODB_dom"/>
</dbReference>
<dbReference type="GO" id="GO:0005975">
    <property type="term" value="P:carbohydrate metabolic process"/>
    <property type="evidence" value="ECO:0007669"/>
    <property type="project" value="InterPro"/>
</dbReference>
<evidence type="ECO:0000256" key="6">
    <source>
        <dbReference type="ARBA" id="ARBA00023285"/>
    </source>
</evidence>
<evidence type="ECO:0000256" key="1">
    <source>
        <dbReference type="ARBA" id="ARBA00001941"/>
    </source>
</evidence>
<dbReference type="GO" id="GO:0016810">
    <property type="term" value="F:hydrolase activity, acting on carbon-nitrogen (but not peptide) bonds"/>
    <property type="evidence" value="ECO:0007669"/>
    <property type="project" value="InterPro"/>
</dbReference>
<evidence type="ECO:0000256" key="7">
    <source>
        <dbReference type="SAM" id="SignalP"/>
    </source>
</evidence>
<gene>
    <name evidence="9" type="ORF">AJ79_04143</name>
</gene>
<keyword evidence="3 7" id="KW-0732">Signal</keyword>
<evidence type="ECO:0000259" key="8">
    <source>
        <dbReference type="PROSITE" id="PS51677"/>
    </source>
</evidence>
<sequence length="412" mass="46894">MGPSNLLSAVNRGLCLAFLLSKAVASVVPRAAYPGHDPVLVIDTFKRADRNDLGFWHGGGENMPLQWGDGYVEFSPTNADQNFHTQLTSSCIDLTPYKDMYLHIVSEGASHFTISLTQNNPQCDSYRNPYPETWDDVEAMRYMRGNDIYIPLSHFNIDHTHALSVSFKGFYMPEKLKLSKVEITATKPDKFRIPKKLPTGKLFLRCKRPNSFAFGIDDGSPELGREIMNILADEGINATFFTVGNGMAAANTAWSDLYRDMARRGHQIALHTWSHPRMEGLKTTEEIDQEILRNLQVMKEKLRLKSRYFRPPYGVVGARTRQRLAALIQDPYIINWSVDIQDWLWAGTPTPEKQLEAFQRDVDKGGDLVVMHFFSRDTVMYTKQVIDIARKTGKRIMRVDQCMEDPEAPPLD</sequence>
<keyword evidence="4" id="KW-0378">Hydrolase</keyword>
<evidence type="ECO:0000256" key="3">
    <source>
        <dbReference type="ARBA" id="ARBA00022729"/>
    </source>
</evidence>
<name>A0A2B7XUM2_9EURO</name>
<evidence type="ECO:0000256" key="2">
    <source>
        <dbReference type="ARBA" id="ARBA00022723"/>
    </source>
</evidence>
<dbReference type="OrthoDB" id="2128708at2759"/>
<keyword evidence="5" id="KW-0119">Carbohydrate metabolism</keyword>
<dbReference type="CDD" id="cd10917">
    <property type="entry name" value="CE4_NodB_like_6s_7s"/>
    <property type="match status" value="1"/>
</dbReference>
<dbReference type="EMBL" id="PDNB01000055">
    <property type="protein sequence ID" value="PGH12645.1"/>
    <property type="molecule type" value="Genomic_DNA"/>
</dbReference>
<dbReference type="PANTHER" id="PTHR46471:SF6">
    <property type="entry name" value="GLYCOSYL HYDROLASE"/>
    <property type="match status" value="1"/>
</dbReference>
<reference evidence="9 10" key="1">
    <citation type="submission" date="2017-10" db="EMBL/GenBank/DDBJ databases">
        <title>Comparative genomics in systemic dimorphic fungi from Ajellomycetaceae.</title>
        <authorList>
            <person name="Munoz J.F."/>
            <person name="Mcewen J.G."/>
            <person name="Clay O.K."/>
            <person name="Cuomo C.A."/>
        </authorList>
    </citation>
    <scope>NUCLEOTIDE SEQUENCE [LARGE SCALE GENOMIC DNA]</scope>
    <source>
        <strain evidence="9 10">UAMH5409</strain>
    </source>
</reference>
<dbReference type="Gene3D" id="3.20.20.370">
    <property type="entry name" value="Glycoside hydrolase/deacetylase"/>
    <property type="match status" value="1"/>
</dbReference>
<feature type="domain" description="NodB homology" evidence="8">
    <location>
        <begin position="210"/>
        <end position="397"/>
    </location>
</feature>
<feature type="chain" id="PRO_5013129460" description="NodB homology domain-containing protein" evidence="7">
    <location>
        <begin position="26"/>
        <end position="412"/>
    </location>
</feature>
<dbReference type="InterPro" id="IPR011330">
    <property type="entry name" value="Glyco_hydro/deAcase_b/a-brl"/>
</dbReference>
<organism evidence="9 10">
    <name type="scientific">Helicocarpus griseus UAMH5409</name>
    <dbReference type="NCBI Taxonomy" id="1447875"/>
    <lineage>
        <taxon>Eukaryota</taxon>
        <taxon>Fungi</taxon>
        <taxon>Dikarya</taxon>
        <taxon>Ascomycota</taxon>
        <taxon>Pezizomycotina</taxon>
        <taxon>Eurotiomycetes</taxon>
        <taxon>Eurotiomycetidae</taxon>
        <taxon>Onygenales</taxon>
        <taxon>Ajellomycetaceae</taxon>
        <taxon>Helicocarpus</taxon>
    </lineage>
</organism>
<protein>
    <recommendedName>
        <fullName evidence="8">NodB homology domain-containing protein</fullName>
    </recommendedName>
</protein>
<dbReference type="PANTHER" id="PTHR46471">
    <property type="entry name" value="CHITIN DEACETYLASE"/>
    <property type="match status" value="1"/>
</dbReference>
<comment type="caution">
    <text evidence="9">The sequence shown here is derived from an EMBL/GenBank/DDBJ whole genome shotgun (WGS) entry which is preliminary data.</text>
</comment>
<evidence type="ECO:0000256" key="4">
    <source>
        <dbReference type="ARBA" id="ARBA00022801"/>
    </source>
</evidence>
<accession>A0A2B7XUM2</accession>
<proteinExistence type="predicted"/>
<dbReference type="Pfam" id="PF01522">
    <property type="entry name" value="Polysacc_deac_1"/>
    <property type="match status" value="1"/>
</dbReference>
<evidence type="ECO:0000313" key="9">
    <source>
        <dbReference type="EMBL" id="PGH12645.1"/>
    </source>
</evidence>
<dbReference type="STRING" id="1447875.A0A2B7XUM2"/>
<evidence type="ECO:0000313" key="10">
    <source>
        <dbReference type="Proteomes" id="UP000223968"/>
    </source>
</evidence>
<dbReference type="SUPFAM" id="SSF88713">
    <property type="entry name" value="Glycoside hydrolase/deacetylase"/>
    <property type="match status" value="1"/>
</dbReference>
<keyword evidence="10" id="KW-1185">Reference proteome</keyword>
<comment type="cofactor">
    <cofactor evidence="1">
        <name>Co(2+)</name>
        <dbReference type="ChEBI" id="CHEBI:48828"/>
    </cofactor>
</comment>
<keyword evidence="2" id="KW-0479">Metal-binding</keyword>
<feature type="signal peptide" evidence="7">
    <location>
        <begin position="1"/>
        <end position="25"/>
    </location>
</feature>
<dbReference type="Proteomes" id="UP000223968">
    <property type="component" value="Unassembled WGS sequence"/>
</dbReference>
<dbReference type="PROSITE" id="PS51677">
    <property type="entry name" value="NODB"/>
    <property type="match status" value="1"/>
</dbReference>